<protein>
    <submittedName>
        <fullName evidence="1">Putative secreted peptide</fullName>
    </submittedName>
</protein>
<proteinExistence type="predicted"/>
<evidence type="ECO:0000313" key="1">
    <source>
        <dbReference type="EMBL" id="MBW31836.1"/>
    </source>
</evidence>
<dbReference type="AlphaFoldDB" id="A0A2M3ZTE9"/>
<reference evidence="1" key="1">
    <citation type="submission" date="2018-01" db="EMBL/GenBank/DDBJ databases">
        <title>An insight into the sialome of Amazonian anophelines.</title>
        <authorList>
            <person name="Ribeiro J.M."/>
            <person name="Scarpassa V."/>
            <person name="Calvo E."/>
        </authorList>
    </citation>
    <scope>NUCLEOTIDE SEQUENCE</scope>
    <source>
        <tissue evidence="1">Salivary glands</tissue>
    </source>
</reference>
<accession>A0A2M3ZTE9</accession>
<organism evidence="1">
    <name type="scientific">Anopheles braziliensis</name>
    <dbReference type="NCBI Taxonomy" id="58242"/>
    <lineage>
        <taxon>Eukaryota</taxon>
        <taxon>Metazoa</taxon>
        <taxon>Ecdysozoa</taxon>
        <taxon>Arthropoda</taxon>
        <taxon>Hexapoda</taxon>
        <taxon>Insecta</taxon>
        <taxon>Pterygota</taxon>
        <taxon>Neoptera</taxon>
        <taxon>Endopterygota</taxon>
        <taxon>Diptera</taxon>
        <taxon>Nematocera</taxon>
        <taxon>Culicoidea</taxon>
        <taxon>Culicidae</taxon>
        <taxon>Anophelinae</taxon>
        <taxon>Anopheles</taxon>
    </lineage>
</organism>
<name>A0A2M3ZTE9_9DIPT</name>
<dbReference type="EMBL" id="GGFM01011085">
    <property type="protein sequence ID" value="MBW31836.1"/>
    <property type="molecule type" value="Transcribed_RNA"/>
</dbReference>
<sequence length="85" mass="9526">MERHALLRWWPTMFFQLVRCRSLLVLLLCLLIRICAAATIRWCLMVPLLVLLRLLVPCYRSVEAAVIGGSPLVTTDCAGGGFAPR</sequence>